<accession>T1GKC3</accession>
<dbReference type="EMBL" id="CAQQ02014121">
    <property type="status" value="NOT_ANNOTATED_CDS"/>
    <property type="molecule type" value="Genomic_DNA"/>
</dbReference>
<dbReference type="PANTHER" id="PTHR43969:SF2">
    <property type="entry name" value="GLUTATHIONE S TRANSFERASE D11, ISOFORM B"/>
    <property type="match status" value="1"/>
</dbReference>
<dbReference type="PANTHER" id="PTHR43969">
    <property type="entry name" value="GLUTATHIONE S TRANSFERASE D10, ISOFORM A-RELATED"/>
    <property type="match status" value="1"/>
</dbReference>
<sequence length="109" mass="12928">MGKCCKLKTLFFIKFLYQVDDDYSIVHQLSRAILSYLVSMYGKDDALYPADIRTRALVDARIQFDLGTLYARYCDYFKYLKILKANSKSELEMSKYYFTTFKKILSTYK</sequence>
<dbReference type="SUPFAM" id="SSF47616">
    <property type="entry name" value="GST C-terminal domain-like"/>
    <property type="match status" value="1"/>
</dbReference>
<dbReference type="EnsemblMetazoa" id="MESCA003944-RA">
    <property type="protein sequence ID" value="MESCA003944-PA"/>
    <property type="gene ID" value="MESCA003944"/>
</dbReference>
<reference evidence="1" key="2">
    <citation type="submission" date="2015-06" db="UniProtKB">
        <authorList>
            <consortium name="EnsemblMetazoa"/>
        </authorList>
    </citation>
    <scope>IDENTIFICATION</scope>
</reference>
<dbReference type="EMBL" id="CAQQ02014119">
    <property type="status" value="NOT_ANNOTATED_CDS"/>
    <property type="molecule type" value="Genomic_DNA"/>
</dbReference>
<keyword evidence="2" id="KW-1185">Reference proteome</keyword>
<evidence type="ECO:0008006" key="3">
    <source>
        <dbReference type="Google" id="ProtNLM"/>
    </source>
</evidence>
<proteinExistence type="predicted"/>
<dbReference type="AlphaFoldDB" id="T1GKC3"/>
<dbReference type="Proteomes" id="UP000015102">
    <property type="component" value="Unassembled WGS sequence"/>
</dbReference>
<organism evidence="1 2">
    <name type="scientific">Megaselia scalaris</name>
    <name type="common">Humpbacked fly</name>
    <name type="synonym">Phora scalaris</name>
    <dbReference type="NCBI Taxonomy" id="36166"/>
    <lineage>
        <taxon>Eukaryota</taxon>
        <taxon>Metazoa</taxon>
        <taxon>Ecdysozoa</taxon>
        <taxon>Arthropoda</taxon>
        <taxon>Hexapoda</taxon>
        <taxon>Insecta</taxon>
        <taxon>Pterygota</taxon>
        <taxon>Neoptera</taxon>
        <taxon>Endopterygota</taxon>
        <taxon>Diptera</taxon>
        <taxon>Brachycera</taxon>
        <taxon>Muscomorpha</taxon>
        <taxon>Platypezoidea</taxon>
        <taxon>Phoridae</taxon>
        <taxon>Megaseliini</taxon>
        <taxon>Megaselia</taxon>
    </lineage>
</organism>
<evidence type="ECO:0000313" key="2">
    <source>
        <dbReference type="Proteomes" id="UP000015102"/>
    </source>
</evidence>
<dbReference type="HOGENOM" id="CLU_2186946_0_0_1"/>
<protein>
    <recommendedName>
        <fullName evidence="3">KIF-binding protein</fullName>
    </recommendedName>
</protein>
<dbReference type="EMBL" id="CAQQ02014120">
    <property type="status" value="NOT_ANNOTATED_CDS"/>
    <property type="molecule type" value="Genomic_DNA"/>
</dbReference>
<dbReference type="Gene3D" id="1.20.1050.10">
    <property type="match status" value="1"/>
</dbReference>
<dbReference type="InterPro" id="IPR036282">
    <property type="entry name" value="Glutathione-S-Trfase_C_sf"/>
</dbReference>
<dbReference type="EMBL" id="CAQQ02014122">
    <property type="status" value="NOT_ANNOTATED_CDS"/>
    <property type="molecule type" value="Genomic_DNA"/>
</dbReference>
<reference evidence="2" key="1">
    <citation type="submission" date="2013-02" db="EMBL/GenBank/DDBJ databases">
        <authorList>
            <person name="Hughes D."/>
        </authorList>
    </citation>
    <scope>NUCLEOTIDE SEQUENCE</scope>
    <source>
        <strain>Durham</strain>
        <strain evidence="2">NC isolate 2 -- Noor lab</strain>
    </source>
</reference>
<dbReference type="GO" id="GO:0006749">
    <property type="term" value="P:glutathione metabolic process"/>
    <property type="evidence" value="ECO:0007669"/>
    <property type="project" value="TreeGrafter"/>
</dbReference>
<evidence type="ECO:0000313" key="1">
    <source>
        <dbReference type="EnsemblMetazoa" id="MESCA003944-PA"/>
    </source>
</evidence>
<dbReference type="GO" id="GO:0004364">
    <property type="term" value="F:glutathione transferase activity"/>
    <property type="evidence" value="ECO:0007669"/>
    <property type="project" value="TreeGrafter"/>
</dbReference>
<dbReference type="STRING" id="36166.T1GKC3"/>
<name>T1GKC3_MEGSC</name>